<comment type="caution">
    <text evidence="2">The sequence shown here is derived from an EMBL/GenBank/DDBJ whole genome shotgun (WGS) entry which is preliminary data.</text>
</comment>
<sequence>MSQEECVTTFRFPQPAVLLVPFRYGGQDCSDWQSAKDSGHGESEAGDVDWEPGRESPVDPQLDEGLNNLLNTDDLFADVGDPAWMARLSLPLATDYHDNVFIPNGPPSPEGGFLPRDVLDSSSFSTFGKSPDKDGPLGGALLSEVSTLFEMLMTQKADAHPGPPPDVLYRLSAAYRRSLGLDGSGTTAAAKAARNSGNAEQRPAVAPPTGRPQGGATAEAEHWKRLKGF</sequence>
<evidence type="ECO:0000256" key="1">
    <source>
        <dbReference type="SAM" id="MobiDB-lite"/>
    </source>
</evidence>
<organism evidence="2 3">
    <name type="scientific">Takifugu flavidus</name>
    <name type="common">sansaifugu</name>
    <dbReference type="NCBI Taxonomy" id="433684"/>
    <lineage>
        <taxon>Eukaryota</taxon>
        <taxon>Metazoa</taxon>
        <taxon>Chordata</taxon>
        <taxon>Craniata</taxon>
        <taxon>Vertebrata</taxon>
        <taxon>Euteleostomi</taxon>
        <taxon>Actinopterygii</taxon>
        <taxon>Neopterygii</taxon>
        <taxon>Teleostei</taxon>
        <taxon>Neoteleostei</taxon>
        <taxon>Acanthomorphata</taxon>
        <taxon>Eupercaria</taxon>
        <taxon>Tetraodontiformes</taxon>
        <taxon>Tetradontoidea</taxon>
        <taxon>Tetraodontidae</taxon>
        <taxon>Takifugu</taxon>
    </lineage>
</organism>
<feature type="compositionally biased region" description="Low complexity" evidence="1">
    <location>
        <begin position="186"/>
        <end position="199"/>
    </location>
</feature>
<protein>
    <submittedName>
        <fullName evidence="2">Protocadherin-18</fullName>
    </submittedName>
</protein>
<reference evidence="2 3" key="1">
    <citation type="submission" date="2019-04" db="EMBL/GenBank/DDBJ databases">
        <title>Chromosome genome assembly for Takifugu flavidus.</title>
        <authorList>
            <person name="Xiao S."/>
        </authorList>
    </citation>
    <scope>NUCLEOTIDE SEQUENCE [LARGE SCALE GENOMIC DNA]</scope>
    <source>
        <strain evidence="2">HTHZ2018</strain>
        <tissue evidence="2">Muscle</tissue>
    </source>
</reference>
<dbReference type="EMBL" id="RHFK02000022">
    <property type="protein sequence ID" value="TWW55420.1"/>
    <property type="molecule type" value="Genomic_DNA"/>
</dbReference>
<keyword evidence="3" id="KW-1185">Reference proteome</keyword>
<proteinExistence type="predicted"/>
<feature type="region of interest" description="Disordered" evidence="1">
    <location>
        <begin position="30"/>
        <end position="58"/>
    </location>
</feature>
<name>A0A5C6MPT5_9TELE</name>
<dbReference type="AlphaFoldDB" id="A0A5C6MPT5"/>
<gene>
    <name evidence="2" type="ORF">D4764_09G0004690</name>
</gene>
<evidence type="ECO:0000313" key="2">
    <source>
        <dbReference type="EMBL" id="TWW55420.1"/>
    </source>
</evidence>
<evidence type="ECO:0000313" key="3">
    <source>
        <dbReference type="Proteomes" id="UP000324091"/>
    </source>
</evidence>
<feature type="region of interest" description="Disordered" evidence="1">
    <location>
        <begin position="186"/>
        <end position="229"/>
    </location>
</feature>
<dbReference type="Proteomes" id="UP000324091">
    <property type="component" value="Chromosome 9"/>
</dbReference>
<accession>A0A5C6MPT5</accession>